<name>A0A9P5ZPQ0_PLEER</name>
<gene>
    <name evidence="3" type="ORF">BDN71DRAFT_1475480</name>
</gene>
<organism evidence="3 4">
    <name type="scientific">Pleurotus eryngii</name>
    <name type="common">Boletus of the steppes</name>
    <dbReference type="NCBI Taxonomy" id="5323"/>
    <lineage>
        <taxon>Eukaryota</taxon>
        <taxon>Fungi</taxon>
        <taxon>Dikarya</taxon>
        <taxon>Basidiomycota</taxon>
        <taxon>Agaricomycotina</taxon>
        <taxon>Agaricomycetes</taxon>
        <taxon>Agaricomycetidae</taxon>
        <taxon>Agaricales</taxon>
        <taxon>Pleurotineae</taxon>
        <taxon>Pleurotaceae</taxon>
        <taxon>Pleurotus</taxon>
    </lineage>
</organism>
<feature type="compositionally biased region" description="Basic and acidic residues" evidence="1">
    <location>
        <begin position="14"/>
        <end position="32"/>
    </location>
</feature>
<evidence type="ECO:0000313" key="4">
    <source>
        <dbReference type="Proteomes" id="UP000807025"/>
    </source>
</evidence>
<feature type="region of interest" description="Disordered" evidence="1">
    <location>
        <begin position="76"/>
        <end position="122"/>
    </location>
</feature>
<evidence type="ECO:0000256" key="1">
    <source>
        <dbReference type="SAM" id="MobiDB-lite"/>
    </source>
</evidence>
<feature type="transmembrane region" description="Helical" evidence="2">
    <location>
        <begin position="151"/>
        <end position="175"/>
    </location>
</feature>
<comment type="caution">
    <text evidence="3">The sequence shown here is derived from an EMBL/GenBank/DDBJ whole genome shotgun (WGS) entry which is preliminary data.</text>
</comment>
<keyword evidence="2" id="KW-1133">Transmembrane helix</keyword>
<evidence type="ECO:0000256" key="2">
    <source>
        <dbReference type="SAM" id="Phobius"/>
    </source>
</evidence>
<feature type="compositionally biased region" description="Polar residues" evidence="1">
    <location>
        <begin position="33"/>
        <end position="50"/>
    </location>
</feature>
<proteinExistence type="predicted"/>
<feature type="region of interest" description="Disordered" evidence="1">
    <location>
        <begin position="1"/>
        <end position="52"/>
    </location>
</feature>
<sequence length="304" mass="33362">MEDIKPRPPCLILDSERFKPDGDRGTGPRSMERGTTSSTLDSPFGSQLNTPIDEKFQNLGGILRIQSSDFAQVEAEDKDGLVKEQAATTAVESRNEGTIYEPPSESRSPSERSARTNQESTSATSAIASDLFSSVVNELFSSSEPASGLEYVASCIIKVLFFLPWCALVGGTILLAPEYLEQVSFCTGYTSSPPTPIHRFAHWSEYAATHILSFVVLLGSVVWWNLPLGLLVFLGVTAQIVMTWSEFVVDPNAPLGEDDKQTLYILAEKFVFGGEASMEVKCLGSKYYAIIDEEELDEMHLHAE</sequence>
<reference evidence="3" key="1">
    <citation type="submission" date="2020-11" db="EMBL/GenBank/DDBJ databases">
        <authorList>
            <consortium name="DOE Joint Genome Institute"/>
            <person name="Ahrendt S."/>
            <person name="Riley R."/>
            <person name="Andreopoulos W."/>
            <person name="Labutti K."/>
            <person name="Pangilinan J."/>
            <person name="Ruiz-Duenas F.J."/>
            <person name="Barrasa J.M."/>
            <person name="Sanchez-Garcia M."/>
            <person name="Camarero S."/>
            <person name="Miyauchi S."/>
            <person name="Serrano A."/>
            <person name="Linde D."/>
            <person name="Babiker R."/>
            <person name="Drula E."/>
            <person name="Ayuso-Fernandez I."/>
            <person name="Pacheco R."/>
            <person name="Padilla G."/>
            <person name="Ferreira P."/>
            <person name="Barriuso J."/>
            <person name="Kellner H."/>
            <person name="Castanera R."/>
            <person name="Alfaro M."/>
            <person name="Ramirez L."/>
            <person name="Pisabarro A.G."/>
            <person name="Kuo A."/>
            <person name="Tritt A."/>
            <person name="Lipzen A."/>
            <person name="He G."/>
            <person name="Yan M."/>
            <person name="Ng V."/>
            <person name="Cullen D."/>
            <person name="Martin F."/>
            <person name="Rosso M.-N."/>
            <person name="Henrissat B."/>
            <person name="Hibbett D."/>
            <person name="Martinez A.T."/>
            <person name="Grigoriev I.V."/>
        </authorList>
    </citation>
    <scope>NUCLEOTIDE SEQUENCE</scope>
    <source>
        <strain evidence="3">ATCC 90797</strain>
    </source>
</reference>
<dbReference type="EMBL" id="MU154631">
    <property type="protein sequence ID" value="KAF9490888.1"/>
    <property type="molecule type" value="Genomic_DNA"/>
</dbReference>
<dbReference type="AlphaFoldDB" id="A0A9P5ZPQ0"/>
<dbReference type="OrthoDB" id="2752889at2759"/>
<keyword evidence="2" id="KW-0812">Transmembrane</keyword>
<keyword evidence="2" id="KW-0472">Membrane</keyword>
<keyword evidence="4" id="KW-1185">Reference proteome</keyword>
<feature type="transmembrane region" description="Helical" evidence="2">
    <location>
        <begin position="211"/>
        <end position="236"/>
    </location>
</feature>
<evidence type="ECO:0000313" key="3">
    <source>
        <dbReference type="EMBL" id="KAF9490888.1"/>
    </source>
</evidence>
<accession>A0A9P5ZPQ0</accession>
<dbReference type="Proteomes" id="UP000807025">
    <property type="component" value="Unassembled WGS sequence"/>
</dbReference>
<protein>
    <submittedName>
        <fullName evidence="3">Uncharacterized protein</fullName>
    </submittedName>
</protein>